<proteinExistence type="predicted"/>
<keyword evidence="2" id="KW-0813">Transport</keyword>
<dbReference type="Gene3D" id="1.10.760.10">
    <property type="entry name" value="Cytochrome c-like domain"/>
    <property type="match status" value="2"/>
</dbReference>
<dbReference type="PANTHER" id="PTHR33751">
    <property type="entry name" value="CBB3-TYPE CYTOCHROME C OXIDASE SUBUNIT FIXP"/>
    <property type="match status" value="1"/>
</dbReference>
<evidence type="ECO:0000256" key="3">
    <source>
        <dbReference type="ARBA" id="ARBA00022617"/>
    </source>
</evidence>
<dbReference type="Pfam" id="PF00034">
    <property type="entry name" value="Cytochrom_C"/>
    <property type="match status" value="1"/>
</dbReference>
<evidence type="ECO:0000256" key="2">
    <source>
        <dbReference type="ARBA" id="ARBA00022448"/>
    </source>
</evidence>
<keyword evidence="6" id="KW-0249">Electron transport</keyword>
<gene>
    <name evidence="9" type="ORF">MNB_SUP05-SYMBIONT-4-1178</name>
    <name evidence="10" type="ORF">MNB_SUP05-SYMBIONT-5-387</name>
</gene>
<dbReference type="PROSITE" id="PS51007">
    <property type="entry name" value="CYTC"/>
    <property type="match status" value="1"/>
</dbReference>
<evidence type="ECO:0000256" key="5">
    <source>
        <dbReference type="ARBA" id="ARBA00022764"/>
    </source>
</evidence>
<keyword evidence="5" id="KW-0574">Periplasm</keyword>
<protein>
    <submittedName>
        <fullName evidence="9">Cytochrome c class I</fullName>
    </submittedName>
</protein>
<evidence type="ECO:0000259" key="8">
    <source>
        <dbReference type="PROSITE" id="PS51007"/>
    </source>
</evidence>
<evidence type="ECO:0000313" key="9">
    <source>
        <dbReference type="EMBL" id="SFV84984.1"/>
    </source>
</evidence>
<dbReference type="GO" id="GO:0042597">
    <property type="term" value="C:periplasmic space"/>
    <property type="evidence" value="ECO:0007669"/>
    <property type="project" value="UniProtKB-SubCell"/>
</dbReference>
<evidence type="ECO:0000256" key="7">
    <source>
        <dbReference type="ARBA" id="ARBA00023004"/>
    </source>
</evidence>
<dbReference type="InterPro" id="IPR009056">
    <property type="entry name" value="Cyt_c-like_dom"/>
</dbReference>
<keyword evidence="3" id="KW-0349">Heme</keyword>
<dbReference type="GO" id="GO:0009055">
    <property type="term" value="F:electron transfer activity"/>
    <property type="evidence" value="ECO:0007669"/>
    <property type="project" value="InterPro"/>
</dbReference>
<name>A0A1W1DT98_9ZZZZ</name>
<dbReference type="GO" id="GO:0020037">
    <property type="term" value="F:heme binding"/>
    <property type="evidence" value="ECO:0007669"/>
    <property type="project" value="InterPro"/>
</dbReference>
<dbReference type="PANTHER" id="PTHR33751:SF9">
    <property type="entry name" value="CYTOCHROME C4"/>
    <property type="match status" value="1"/>
</dbReference>
<keyword evidence="4" id="KW-0479">Metal-binding</keyword>
<dbReference type="InterPro" id="IPR024167">
    <property type="entry name" value="Cytochrome_c4-like"/>
</dbReference>
<dbReference type="EMBL" id="FPHY01000006">
    <property type="protein sequence ID" value="SFV84984.1"/>
    <property type="molecule type" value="Genomic_DNA"/>
</dbReference>
<feature type="domain" description="Cytochrome c" evidence="8">
    <location>
        <begin position="1"/>
        <end position="86"/>
    </location>
</feature>
<dbReference type="PIRSF" id="PIRSF000005">
    <property type="entry name" value="Cytochrome_c4"/>
    <property type="match status" value="1"/>
</dbReference>
<reference evidence="9" key="1">
    <citation type="submission" date="2016-10" db="EMBL/GenBank/DDBJ databases">
        <authorList>
            <person name="de Groot N.N."/>
        </authorList>
    </citation>
    <scope>NUCLEOTIDE SEQUENCE</scope>
</reference>
<evidence type="ECO:0000256" key="4">
    <source>
        <dbReference type="ARBA" id="ARBA00022723"/>
    </source>
</evidence>
<dbReference type="InterPro" id="IPR036909">
    <property type="entry name" value="Cyt_c-like_dom_sf"/>
</dbReference>
<organism evidence="9">
    <name type="scientific">hydrothermal vent metagenome</name>
    <dbReference type="NCBI Taxonomy" id="652676"/>
    <lineage>
        <taxon>unclassified sequences</taxon>
        <taxon>metagenomes</taxon>
        <taxon>ecological metagenomes</taxon>
    </lineage>
</organism>
<evidence type="ECO:0000256" key="1">
    <source>
        <dbReference type="ARBA" id="ARBA00004418"/>
    </source>
</evidence>
<dbReference type="InterPro" id="IPR050597">
    <property type="entry name" value="Cytochrome_c_Oxidase_Subunit"/>
</dbReference>
<evidence type="ECO:0000256" key="6">
    <source>
        <dbReference type="ARBA" id="ARBA00022982"/>
    </source>
</evidence>
<keyword evidence="7" id="KW-0408">Iron</keyword>
<dbReference type="SUPFAM" id="SSF46626">
    <property type="entry name" value="Cytochrome c"/>
    <property type="match status" value="2"/>
</dbReference>
<dbReference type="GO" id="GO:0005506">
    <property type="term" value="F:iron ion binding"/>
    <property type="evidence" value="ECO:0007669"/>
    <property type="project" value="InterPro"/>
</dbReference>
<dbReference type="EMBL" id="FPHZ01000199">
    <property type="protein sequence ID" value="SFV89067.1"/>
    <property type="molecule type" value="Genomic_DNA"/>
</dbReference>
<accession>A0A1W1DT98</accession>
<evidence type="ECO:0000313" key="10">
    <source>
        <dbReference type="EMBL" id="SFV89067.1"/>
    </source>
</evidence>
<dbReference type="AlphaFoldDB" id="A0A1W1DT98"/>
<sequence>MTFTGQTLALPTAEALSYTCAGCHGTNGASVGSAIPSLAGLSKDYLVEAMQAYKKDERSPTIMNRIAKGYGDKEFELMGDFFSNQPVHQNSNQKYDSAKAKQGKKLHKKYCSSCHSEGGTVTDDEAGLLAGNAALFMQYSLVDFHDGSRDMPRKMKKKIKKMLKRDKNAFEKLVHYYSKGE</sequence>
<comment type="subcellular location">
    <subcellularLocation>
        <location evidence="1">Periplasm</location>
    </subcellularLocation>
</comment>